<proteinExistence type="predicted"/>
<protein>
    <submittedName>
        <fullName evidence="3">Uncharacterized protein</fullName>
    </submittedName>
</protein>
<evidence type="ECO:0000313" key="3">
    <source>
        <dbReference type="WBParaSite" id="L893_g25216.t1"/>
    </source>
</evidence>
<reference evidence="3" key="1">
    <citation type="submission" date="2016-11" db="UniProtKB">
        <authorList>
            <consortium name="WormBaseParasite"/>
        </authorList>
    </citation>
    <scope>IDENTIFICATION</scope>
</reference>
<name>A0A1I7ZDY2_9BILA</name>
<feature type="compositionally biased region" description="Basic and acidic residues" evidence="1">
    <location>
        <begin position="66"/>
        <end position="75"/>
    </location>
</feature>
<keyword evidence="2" id="KW-1185">Reference proteome</keyword>
<dbReference type="Proteomes" id="UP000095287">
    <property type="component" value="Unplaced"/>
</dbReference>
<accession>A0A1I7ZDY2</accession>
<sequence>MSPTMTADECALSRPFSVPLVPPQFFPNRYHGRRSSCSGSGSEHHRQLPRHYSGTGWLHTGYYADHATHRSDGHPSGRTSSYGVRNTARPQWMH</sequence>
<feature type="region of interest" description="Disordered" evidence="1">
    <location>
        <begin position="32"/>
        <end position="52"/>
    </location>
</feature>
<evidence type="ECO:0000256" key="1">
    <source>
        <dbReference type="SAM" id="MobiDB-lite"/>
    </source>
</evidence>
<dbReference type="AlphaFoldDB" id="A0A1I7ZDY2"/>
<feature type="region of interest" description="Disordered" evidence="1">
    <location>
        <begin position="66"/>
        <end position="94"/>
    </location>
</feature>
<dbReference type="WBParaSite" id="L893_g25216.t1">
    <property type="protein sequence ID" value="L893_g25216.t1"/>
    <property type="gene ID" value="L893_g25216"/>
</dbReference>
<organism evidence="2 3">
    <name type="scientific">Steinernema glaseri</name>
    <dbReference type="NCBI Taxonomy" id="37863"/>
    <lineage>
        <taxon>Eukaryota</taxon>
        <taxon>Metazoa</taxon>
        <taxon>Ecdysozoa</taxon>
        <taxon>Nematoda</taxon>
        <taxon>Chromadorea</taxon>
        <taxon>Rhabditida</taxon>
        <taxon>Tylenchina</taxon>
        <taxon>Panagrolaimomorpha</taxon>
        <taxon>Strongyloidoidea</taxon>
        <taxon>Steinernematidae</taxon>
        <taxon>Steinernema</taxon>
    </lineage>
</organism>
<evidence type="ECO:0000313" key="2">
    <source>
        <dbReference type="Proteomes" id="UP000095287"/>
    </source>
</evidence>